<dbReference type="EMBL" id="KN833697">
    <property type="protein sequence ID" value="KIK27228.1"/>
    <property type="molecule type" value="Genomic_DNA"/>
</dbReference>
<reference evidence="1 2" key="1">
    <citation type="submission" date="2014-04" db="EMBL/GenBank/DDBJ databases">
        <authorList>
            <consortium name="DOE Joint Genome Institute"/>
            <person name="Kuo A."/>
            <person name="Kohler A."/>
            <person name="Costa M.D."/>
            <person name="Nagy L.G."/>
            <person name="Floudas D."/>
            <person name="Copeland A."/>
            <person name="Barry K.W."/>
            <person name="Cichocki N."/>
            <person name="Veneault-Fourrey C."/>
            <person name="LaButti K."/>
            <person name="Lindquist E.A."/>
            <person name="Lipzen A."/>
            <person name="Lundell T."/>
            <person name="Morin E."/>
            <person name="Murat C."/>
            <person name="Sun H."/>
            <person name="Tunlid A."/>
            <person name="Henrissat B."/>
            <person name="Grigoriev I.V."/>
            <person name="Hibbett D.S."/>
            <person name="Martin F."/>
            <person name="Nordberg H.P."/>
            <person name="Cantor M.N."/>
            <person name="Hua S.X."/>
        </authorList>
    </citation>
    <scope>NUCLEOTIDE SEQUENCE [LARGE SCALE GENOMIC DNA]</scope>
    <source>
        <strain evidence="1 2">441</strain>
    </source>
</reference>
<name>A0A0D0A588_9AGAM</name>
<gene>
    <name evidence="1" type="ORF">PISMIDRAFT_93421</name>
</gene>
<dbReference type="HOGENOM" id="CLU_027435_0_0_1"/>
<feature type="non-terminal residue" evidence="1">
    <location>
        <position position="1"/>
    </location>
</feature>
<reference evidence="2" key="2">
    <citation type="submission" date="2015-01" db="EMBL/GenBank/DDBJ databases">
        <title>Evolutionary Origins and Diversification of the Mycorrhizal Mutualists.</title>
        <authorList>
            <consortium name="DOE Joint Genome Institute"/>
            <consortium name="Mycorrhizal Genomics Consortium"/>
            <person name="Kohler A."/>
            <person name="Kuo A."/>
            <person name="Nagy L.G."/>
            <person name="Floudas D."/>
            <person name="Copeland A."/>
            <person name="Barry K.W."/>
            <person name="Cichocki N."/>
            <person name="Veneault-Fourrey C."/>
            <person name="LaButti K."/>
            <person name="Lindquist E.A."/>
            <person name="Lipzen A."/>
            <person name="Lundell T."/>
            <person name="Morin E."/>
            <person name="Murat C."/>
            <person name="Riley R."/>
            <person name="Ohm R."/>
            <person name="Sun H."/>
            <person name="Tunlid A."/>
            <person name="Henrissat B."/>
            <person name="Grigoriev I.V."/>
            <person name="Hibbett D.S."/>
            <person name="Martin F."/>
        </authorList>
    </citation>
    <scope>NUCLEOTIDE SEQUENCE [LARGE SCALE GENOMIC DNA]</scope>
    <source>
        <strain evidence="2">441</strain>
    </source>
</reference>
<dbReference type="Proteomes" id="UP000054018">
    <property type="component" value="Unassembled WGS sequence"/>
</dbReference>
<organism evidence="1 2">
    <name type="scientific">Pisolithus microcarpus 441</name>
    <dbReference type="NCBI Taxonomy" id="765257"/>
    <lineage>
        <taxon>Eukaryota</taxon>
        <taxon>Fungi</taxon>
        <taxon>Dikarya</taxon>
        <taxon>Basidiomycota</taxon>
        <taxon>Agaricomycotina</taxon>
        <taxon>Agaricomycetes</taxon>
        <taxon>Agaricomycetidae</taxon>
        <taxon>Boletales</taxon>
        <taxon>Sclerodermatineae</taxon>
        <taxon>Pisolithaceae</taxon>
        <taxon>Pisolithus</taxon>
    </lineage>
</organism>
<proteinExistence type="predicted"/>
<accession>A0A0D0A588</accession>
<evidence type="ECO:0000313" key="1">
    <source>
        <dbReference type="EMBL" id="KIK27228.1"/>
    </source>
</evidence>
<evidence type="ECO:0000313" key="2">
    <source>
        <dbReference type="Proteomes" id="UP000054018"/>
    </source>
</evidence>
<dbReference type="AlphaFoldDB" id="A0A0D0A588"/>
<protein>
    <submittedName>
        <fullName evidence="1">Uncharacterized protein</fullName>
    </submittedName>
</protein>
<keyword evidence="2" id="KW-1185">Reference proteome</keyword>
<dbReference type="OrthoDB" id="3143319at2759"/>
<dbReference type="STRING" id="765257.A0A0D0A588"/>
<sequence length="343" mass="38518">LDGQYEYRAKPPHIVSGGHWPRIEDVREWGVLPSPDSDECVSLQRLEEFQSTEFRGVTTEDLSSPRRAKRVLESELLNFQPAKKPKLVTSSIAEIVPQPHFLPTLATRFPDLNVEKCPHFSKAPPLPVSPYTASSVSELLRSKYRRGSWLIPIRGQVLSEDASVAVLVQSPDDIVLVSHYPRHKIIWTQEILVDFWNFLLRLQRATRLGPISLSLHATSSDTIIAASTASDATEEIANNPYHQFHQHCFKSTTTTGSSLPPLDTFAPYVYKAQLEAVDYIKVYHDVAYSLSLRNVLDAYRYGRPRPVVGDGDASMQGCPGNFRVLKGARLAFMDERSKAAFVM</sequence>